<reference evidence="3" key="1">
    <citation type="journal article" date="2021" name="Int. J. Syst. Evol. Microbiol.">
        <title>Actinocatenispora comari sp. nov., an endophytic actinomycete isolated from aerial parts of Comarum salesowianum.</title>
        <authorList>
            <person name="Oyunbileg N."/>
            <person name="Iizaka Y."/>
            <person name="Hamada M."/>
            <person name="Davaapurev B.O."/>
            <person name="Fukumoto A."/>
            <person name="Tsetseg B."/>
            <person name="Kato F."/>
            <person name="Tamura T."/>
            <person name="Batkhuu J."/>
            <person name="Anzai Y."/>
        </authorList>
    </citation>
    <scope>NUCLEOTIDE SEQUENCE [LARGE SCALE GENOMIC DNA]</scope>
    <source>
        <strain evidence="3">NUM-2625</strain>
    </source>
</reference>
<feature type="transmembrane region" description="Helical" evidence="1">
    <location>
        <begin position="303"/>
        <end position="319"/>
    </location>
</feature>
<keyword evidence="1" id="KW-1133">Transmembrane helix</keyword>
<feature type="transmembrane region" description="Helical" evidence="1">
    <location>
        <begin position="233"/>
        <end position="253"/>
    </location>
</feature>
<feature type="transmembrane region" description="Helical" evidence="1">
    <location>
        <begin position="160"/>
        <end position="179"/>
    </location>
</feature>
<proteinExistence type="predicted"/>
<evidence type="ECO:0000256" key="1">
    <source>
        <dbReference type="SAM" id="Phobius"/>
    </source>
</evidence>
<gene>
    <name evidence="2" type="ORF">NUM_38220</name>
</gene>
<dbReference type="RefSeq" id="WP_207126281.1">
    <property type="nucleotide sequence ID" value="NZ_BOPO01000073.1"/>
</dbReference>
<accession>A0A8J4EM81</accession>
<feature type="transmembrane region" description="Helical" evidence="1">
    <location>
        <begin position="191"/>
        <end position="221"/>
    </location>
</feature>
<sequence>MLVGPTQVVARRAVESRRRSVAPTVALYAVGAALGLAVAWRFPWSGDTGLHIAVVEQLSRHLGSPPDPLVGAPAASPYYSPYSLAQALLARATGLGGYDVLRVAALGNALLITSGLHHLVRRLSTAPWAPLAALVAVLLVQGTTLLTWSGFLSLQSVAITLSYPAAFALGVTLHLWGLVAGRLGGRGGPWVYPVAGLLAADVVLDHQFTAVAAALGCLALVVDGRRRLNLVRVACWSAAVAIAAAALAAWPYFPVLSLLSSAAGLDRIQAPLYHHVLGFYGLGLATGVPALALRLYRRHTDPLAWLAVLAGLFVGYGWVTGHATWARLLPAVLLAGQLAVGIEVAEQLARHPRTRRGRLIVVAAALACLLGLPTQAGVLRYVAPLPASLDRHLATKQDWVGYGWVTRWVGTGRTVLAGTYHAARMLPAYRIFTLAPAYPEPWLRSAPARRAAQAAILAPPTGHARRAALLASYRIRFLIVHPGEAAALRRAGVRLHELGRSPRFGYDVLYRVVRA</sequence>
<feature type="transmembrane region" description="Helical" evidence="1">
    <location>
        <begin position="325"/>
        <end position="345"/>
    </location>
</feature>
<keyword evidence="1" id="KW-0472">Membrane</keyword>
<dbReference type="Proteomes" id="UP000614996">
    <property type="component" value="Unassembled WGS sequence"/>
</dbReference>
<comment type="caution">
    <text evidence="2">The sequence shown here is derived from an EMBL/GenBank/DDBJ whole genome shotgun (WGS) entry which is preliminary data.</text>
</comment>
<protein>
    <submittedName>
        <fullName evidence="2">Uncharacterized protein</fullName>
    </submittedName>
</protein>
<evidence type="ECO:0000313" key="2">
    <source>
        <dbReference type="EMBL" id="GIL28568.1"/>
    </source>
</evidence>
<keyword evidence="3" id="KW-1185">Reference proteome</keyword>
<dbReference type="EMBL" id="BOPO01000073">
    <property type="protein sequence ID" value="GIL28568.1"/>
    <property type="molecule type" value="Genomic_DNA"/>
</dbReference>
<organism evidence="2 3">
    <name type="scientific">Actinocatenispora comari</name>
    <dbReference type="NCBI Taxonomy" id="2807577"/>
    <lineage>
        <taxon>Bacteria</taxon>
        <taxon>Bacillati</taxon>
        <taxon>Actinomycetota</taxon>
        <taxon>Actinomycetes</taxon>
        <taxon>Micromonosporales</taxon>
        <taxon>Micromonosporaceae</taxon>
        <taxon>Actinocatenispora</taxon>
    </lineage>
</organism>
<dbReference type="AlphaFoldDB" id="A0A8J4EM81"/>
<feature type="transmembrane region" description="Helical" evidence="1">
    <location>
        <begin position="128"/>
        <end position="148"/>
    </location>
</feature>
<name>A0A8J4EM81_9ACTN</name>
<feature type="transmembrane region" description="Helical" evidence="1">
    <location>
        <begin position="273"/>
        <end position="296"/>
    </location>
</feature>
<keyword evidence="1" id="KW-0812">Transmembrane</keyword>
<feature type="transmembrane region" description="Helical" evidence="1">
    <location>
        <begin position="21"/>
        <end position="40"/>
    </location>
</feature>
<feature type="transmembrane region" description="Helical" evidence="1">
    <location>
        <begin position="357"/>
        <end position="383"/>
    </location>
</feature>
<evidence type="ECO:0000313" key="3">
    <source>
        <dbReference type="Proteomes" id="UP000614996"/>
    </source>
</evidence>